<name>A0A975BVN7_9BACT</name>
<feature type="transmembrane region" description="Helical" evidence="1">
    <location>
        <begin position="21"/>
        <end position="43"/>
    </location>
</feature>
<reference evidence="2" key="1">
    <citation type="journal article" date="2021" name="Microb. Physiol.">
        <title>Proteogenomic Insights into the Physiology of Marine, Sulfate-Reducing, Filamentous Desulfonema limicola and Desulfonema magnum.</title>
        <authorList>
            <person name="Schnaars V."/>
            <person name="Wohlbrand L."/>
            <person name="Scheve S."/>
            <person name="Hinrichs C."/>
            <person name="Reinhardt R."/>
            <person name="Rabus R."/>
        </authorList>
    </citation>
    <scope>NUCLEOTIDE SEQUENCE</scope>
    <source>
        <strain evidence="2">4be13</strain>
    </source>
</reference>
<proteinExistence type="predicted"/>
<keyword evidence="1" id="KW-0472">Membrane</keyword>
<evidence type="ECO:0000313" key="2">
    <source>
        <dbReference type="EMBL" id="QTA92483.1"/>
    </source>
</evidence>
<keyword evidence="3" id="KW-1185">Reference proteome</keyword>
<dbReference type="Proteomes" id="UP000663722">
    <property type="component" value="Chromosome"/>
</dbReference>
<gene>
    <name evidence="2" type="ORF">dnm_085630</name>
</gene>
<keyword evidence="1" id="KW-0812">Transmembrane</keyword>
<dbReference type="EMBL" id="CP061800">
    <property type="protein sequence ID" value="QTA92483.1"/>
    <property type="molecule type" value="Genomic_DNA"/>
</dbReference>
<sequence length="49" mass="5763">MRIRKPTLNCSGKTGNLTEFVRIYGFLFFCYLRISFFNIFHVAEINVQG</sequence>
<evidence type="ECO:0000256" key="1">
    <source>
        <dbReference type="SAM" id="Phobius"/>
    </source>
</evidence>
<keyword evidence="1" id="KW-1133">Transmembrane helix</keyword>
<accession>A0A975BVN7</accession>
<protein>
    <submittedName>
        <fullName evidence="2">Uncharacterized protein</fullName>
    </submittedName>
</protein>
<dbReference type="KEGG" id="dmm:dnm_085630"/>
<evidence type="ECO:0000313" key="3">
    <source>
        <dbReference type="Proteomes" id="UP000663722"/>
    </source>
</evidence>
<dbReference type="AlphaFoldDB" id="A0A975BVN7"/>
<organism evidence="2 3">
    <name type="scientific">Desulfonema magnum</name>
    <dbReference type="NCBI Taxonomy" id="45655"/>
    <lineage>
        <taxon>Bacteria</taxon>
        <taxon>Pseudomonadati</taxon>
        <taxon>Thermodesulfobacteriota</taxon>
        <taxon>Desulfobacteria</taxon>
        <taxon>Desulfobacterales</taxon>
        <taxon>Desulfococcaceae</taxon>
        <taxon>Desulfonema</taxon>
    </lineage>
</organism>